<keyword evidence="8 10" id="KW-0472">Membrane</keyword>
<keyword evidence="5" id="KW-0735">Signal-anchor</keyword>
<evidence type="ECO:0000256" key="5">
    <source>
        <dbReference type="ARBA" id="ARBA00022968"/>
    </source>
</evidence>
<dbReference type="PANTHER" id="PTHR14647">
    <property type="entry name" value="GALACTOSE-3-O-SULFOTRANSFERASE"/>
    <property type="match status" value="1"/>
</dbReference>
<evidence type="ECO:0000256" key="6">
    <source>
        <dbReference type="ARBA" id="ARBA00022989"/>
    </source>
</evidence>
<keyword evidence="3" id="KW-0808">Transferase</keyword>
<accession>A0ABP0F228</accession>
<organism evidence="11 12">
    <name type="scientific">Clavelina lepadiformis</name>
    <name type="common">Light-bulb sea squirt</name>
    <name type="synonym">Ascidia lepadiformis</name>
    <dbReference type="NCBI Taxonomy" id="159417"/>
    <lineage>
        <taxon>Eukaryota</taxon>
        <taxon>Metazoa</taxon>
        <taxon>Chordata</taxon>
        <taxon>Tunicata</taxon>
        <taxon>Ascidiacea</taxon>
        <taxon>Aplousobranchia</taxon>
        <taxon>Clavelinidae</taxon>
        <taxon>Clavelina</taxon>
    </lineage>
</organism>
<keyword evidence="7" id="KW-0333">Golgi apparatus</keyword>
<comment type="similarity">
    <text evidence="2">Belongs to the galactose-3-O-sulfotransferase family.</text>
</comment>
<dbReference type="InterPro" id="IPR009729">
    <property type="entry name" value="Gal-3-0_sulfotransfrase"/>
</dbReference>
<gene>
    <name evidence="11" type="ORF">CVLEPA_LOCUS2719</name>
</gene>
<dbReference type="Pfam" id="PF06990">
    <property type="entry name" value="Gal-3-0_sulfotr"/>
    <property type="match status" value="1"/>
</dbReference>
<evidence type="ECO:0000256" key="4">
    <source>
        <dbReference type="ARBA" id="ARBA00022692"/>
    </source>
</evidence>
<protein>
    <submittedName>
        <fullName evidence="11">Uncharacterized protein</fullName>
    </submittedName>
</protein>
<evidence type="ECO:0000256" key="9">
    <source>
        <dbReference type="ARBA" id="ARBA00023180"/>
    </source>
</evidence>
<evidence type="ECO:0000313" key="11">
    <source>
        <dbReference type="EMBL" id="CAK8672921.1"/>
    </source>
</evidence>
<dbReference type="Proteomes" id="UP001642483">
    <property type="component" value="Unassembled WGS sequence"/>
</dbReference>
<sequence>MCLMNICLVESTKESEESDLVVMSQTRKRCRRIFRPTWLIFLTICVCCLIHIHQVYTASRQMLGLKKRHKSMLFLSQERKMRQGRALELVVPPQEEDVADVDKNPANCDAKKSVFFLKTHKTGSTTVTNVILRYAEKHHLSVGLPPLRHWQLGGYPSFFDPKIVDPQLPVYDVLCHHMRYDHVTVRKVLPLNAVSVTILRDPTANFESGFSFFRDWPYPQWFDNASAPDSLRRFLDHPDSFYNKSTPWHFRAKNYMSFDLGFDNERDDLQYAESLIGEVEARFNLVMITERMEESLILLKDLLCMDSFDEILHIRLKVRQNSARREVSSRMRDQMMTWNLLDTNLYNHFNKTLDSKIASYGKERMGAELRKFREMLDKIEEKCVLYYDELHLKPWISRIKLKRNSGDFCDKLSWGEVKFGDFIRNFQRHHIDTAALPQLSNDEINQLLRHAQEKVIGEKASLYSA</sequence>
<dbReference type="SUPFAM" id="SSF52540">
    <property type="entry name" value="P-loop containing nucleoside triphosphate hydrolases"/>
    <property type="match status" value="1"/>
</dbReference>
<dbReference type="PANTHER" id="PTHR14647:SF87">
    <property type="entry name" value="PUTATIVE-RELATED"/>
    <property type="match status" value="1"/>
</dbReference>
<keyword evidence="6 10" id="KW-1133">Transmembrane helix</keyword>
<keyword evidence="12" id="KW-1185">Reference proteome</keyword>
<proteinExistence type="inferred from homology"/>
<keyword evidence="4 10" id="KW-0812">Transmembrane</keyword>
<evidence type="ECO:0000256" key="10">
    <source>
        <dbReference type="SAM" id="Phobius"/>
    </source>
</evidence>
<evidence type="ECO:0000256" key="2">
    <source>
        <dbReference type="ARBA" id="ARBA00008124"/>
    </source>
</evidence>
<reference evidence="11 12" key="1">
    <citation type="submission" date="2024-02" db="EMBL/GenBank/DDBJ databases">
        <authorList>
            <person name="Daric V."/>
            <person name="Darras S."/>
        </authorList>
    </citation>
    <scope>NUCLEOTIDE SEQUENCE [LARGE SCALE GENOMIC DNA]</scope>
</reference>
<evidence type="ECO:0000256" key="3">
    <source>
        <dbReference type="ARBA" id="ARBA00022679"/>
    </source>
</evidence>
<dbReference type="InterPro" id="IPR027417">
    <property type="entry name" value="P-loop_NTPase"/>
</dbReference>
<dbReference type="EMBL" id="CAWYQH010000002">
    <property type="protein sequence ID" value="CAK8672921.1"/>
    <property type="molecule type" value="Genomic_DNA"/>
</dbReference>
<evidence type="ECO:0000313" key="12">
    <source>
        <dbReference type="Proteomes" id="UP001642483"/>
    </source>
</evidence>
<comment type="subcellular location">
    <subcellularLocation>
        <location evidence="1">Golgi apparatus membrane</location>
        <topology evidence="1">Single-pass type II membrane protein</topology>
    </subcellularLocation>
</comment>
<comment type="caution">
    <text evidence="11">The sequence shown here is derived from an EMBL/GenBank/DDBJ whole genome shotgun (WGS) entry which is preliminary data.</text>
</comment>
<dbReference type="Gene3D" id="3.40.50.300">
    <property type="entry name" value="P-loop containing nucleotide triphosphate hydrolases"/>
    <property type="match status" value="1"/>
</dbReference>
<evidence type="ECO:0000256" key="1">
    <source>
        <dbReference type="ARBA" id="ARBA00004323"/>
    </source>
</evidence>
<name>A0ABP0F228_CLALP</name>
<evidence type="ECO:0000256" key="8">
    <source>
        <dbReference type="ARBA" id="ARBA00023136"/>
    </source>
</evidence>
<evidence type="ECO:0000256" key="7">
    <source>
        <dbReference type="ARBA" id="ARBA00023034"/>
    </source>
</evidence>
<keyword evidence="9" id="KW-0325">Glycoprotein</keyword>
<feature type="transmembrane region" description="Helical" evidence="10">
    <location>
        <begin position="33"/>
        <end position="52"/>
    </location>
</feature>